<evidence type="ECO:0000256" key="1">
    <source>
        <dbReference type="SAM" id="SignalP"/>
    </source>
</evidence>
<dbReference type="AlphaFoldDB" id="A0ABD2IMR7"/>
<dbReference type="PANTHER" id="PTHR44167:SF24">
    <property type="entry name" value="SERINE_THREONINE-PROTEIN KINASE CHK2"/>
    <property type="match status" value="1"/>
</dbReference>
<keyword evidence="4" id="KW-1185">Reference proteome</keyword>
<feature type="signal peptide" evidence="1">
    <location>
        <begin position="1"/>
        <end position="25"/>
    </location>
</feature>
<dbReference type="SUPFAM" id="SSF56112">
    <property type="entry name" value="Protein kinase-like (PK-like)"/>
    <property type="match status" value="1"/>
</dbReference>
<dbReference type="InterPro" id="IPR011009">
    <property type="entry name" value="Kinase-like_dom_sf"/>
</dbReference>
<name>A0ABD2IMR7_9BILA</name>
<feature type="domain" description="Protein kinase" evidence="2">
    <location>
        <begin position="70"/>
        <end position="336"/>
    </location>
</feature>
<dbReference type="EMBL" id="JBICBT010001137">
    <property type="protein sequence ID" value="KAL3081359.1"/>
    <property type="molecule type" value="Genomic_DNA"/>
</dbReference>
<comment type="caution">
    <text evidence="3">The sequence shown here is derived from an EMBL/GenBank/DDBJ whole genome shotgun (WGS) entry which is preliminary data.</text>
</comment>
<accession>A0ABD2IMR7</accession>
<dbReference type="InterPro" id="IPR000719">
    <property type="entry name" value="Prot_kinase_dom"/>
</dbReference>
<keyword evidence="1" id="KW-0732">Signal</keyword>
<dbReference type="Proteomes" id="UP001620626">
    <property type="component" value="Unassembled WGS sequence"/>
</dbReference>
<evidence type="ECO:0000259" key="2">
    <source>
        <dbReference type="PROSITE" id="PS50011"/>
    </source>
</evidence>
<sequence length="336" mass="37739">MKSLFWPFLCLFSFFSLNIFPFISSASLANKIGEDSHHNSSCSTKVQQKCQCGKHFRNLTTTRIIAGKMYDTLVPLGDGMDGKVEHAFSQSLGHCVAIKTCTEDPTRLSKCTRELKVLERMNDMAPHIVRLEDYETKSGQPCTEGAVMSDFIRTVLIGSEKRRKRRNVGEETENANIEDNGNGAIGNNCNEVVLVEELGSSDVENFLAEIKRKNGGKETERKGPSLEQIKAMIRQAMDELHQNGIAHRDLHKDNAMLFPLPPLVNHSEQCEEAADQRQREVAKLTVKVIDMGWACCFDAEKCGNLVGEAVPKCEEEKARHDDEFSLQDVFKELEEL</sequence>
<proteinExistence type="predicted"/>
<organism evidence="3 4">
    <name type="scientific">Heterodera trifolii</name>
    <dbReference type="NCBI Taxonomy" id="157864"/>
    <lineage>
        <taxon>Eukaryota</taxon>
        <taxon>Metazoa</taxon>
        <taxon>Ecdysozoa</taxon>
        <taxon>Nematoda</taxon>
        <taxon>Chromadorea</taxon>
        <taxon>Rhabditida</taxon>
        <taxon>Tylenchina</taxon>
        <taxon>Tylenchomorpha</taxon>
        <taxon>Tylenchoidea</taxon>
        <taxon>Heteroderidae</taxon>
        <taxon>Heteroderinae</taxon>
        <taxon>Heterodera</taxon>
    </lineage>
</organism>
<gene>
    <name evidence="3" type="ORF">niasHT_039836</name>
</gene>
<dbReference type="PROSITE" id="PS50011">
    <property type="entry name" value="PROTEIN_KINASE_DOM"/>
    <property type="match status" value="1"/>
</dbReference>
<protein>
    <recommendedName>
        <fullName evidence="2">Protein kinase domain-containing protein</fullName>
    </recommendedName>
</protein>
<feature type="chain" id="PRO_5044800823" description="Protein kinase domain-containing protein" evidence="1">
    <location>
        <begin position="26"/>
        <end position="336"/>
    </location>
</feature>
<evidence type="ECO:0000313" key="4">
    <source>
        <dbReference type="Proteomes" id="UP001620626"/>
    </source>
</evidence>
<dbReference type="Gene3D" id="1.10.510.10">
    <property type="entry name" value="Transferase(Phosphotransferase) domain 1"/>
    <property type="match status" value="1"/>
</dbReference>
<dbReference type="PANTHER" id="PTHR44167">
    <property type="entry name" value="OVARIAN-SPECIFIC SERINE/THREONINE-PROTEIN KINASE LOK-RELATED"/>
    <property type="match status" value="1"/>
</dbReference>
<reference evidence="3 4" key="1">
    <citation type="submission" date="2024-10" db="EMBL/GenBank/DDBJ databases">
        <authorList>
            <person name="Kim D."/>
        </authorList>
    </citation>
    <scope>NUCLEOTIDE SEQUENCE [LARGE SCALE GENOMIC DNA]</scope>
    <source>
        <strain evidence="3">BH-2024</strain>
    </source>
</reference>
<dbReference type="Gene3D" id="3.30.200.20">
    <property type="entry name" value="Phosphorylase Kinase, domain 1"/>
    <property type="match status" value="1"/>
</dbReference>
<evidence type="ECO:0000313" key="3">
    <source>
        <dbReference type="EMBL" id="KAL3081359.1"/>
    </source>
</evidence>